<reference evidence="2 3" key="1">
    <citation type="submission" date="2019-01" db="EMBL/GenBank/DDBJ databases">
        <title>Draft genome sequences of three monokaryotic isolates of the white-rot basidiomycete fungus Dichomitus squalens.</title>
        <authorList>
            <consortium name="DOE Joint Genome Institute"/>
            <person name="Lopez S.C."/>
            <person name="Andreopoulos B."/>
            <person name="Pangilinan J."/>
            <person name="Lipzen A."/>
            <person name="Riley R."/>
            <person name="Ahrendt S."/>
            <person name="Ng V."/>
            <person name="Barry K."/>
            <person name="Daum C."/>
            <person name="Grigoriev I.V."/>
            <person name="Hilden K.S."/>
            <person name="Makela M.R."/>
            <person name="de Vries R.P."/>
        </authorList>
    </citation>
    <scope>NUCLEOTIDE SEQUENCE [LARGE SCALE GENOMIC DNA]</scope>
    <source>
        <strain evidence="2 3">CBS 464.89</strain>
    </source>
</reference>
<evidence type="ECO:0000313" key="3">
    <source>
        <dbReference type="Proteomes" id="UP000292082"/>
    </source>
</evidence>
<dbReference type="AlphaFoldDB" id="A0A4Q9Q702"/>
<keyword evidence="3" id="KW-1185">Reference proteome</keyword>
<evidence type="ECO:0000313" key="2">
    <source>
        <dbReference type="EMBL" id="TBU62776.1"/>
    </source>
</evidence>
<feature type="region of interest" description="Disordered" evidence="1">
    <location>
        <begin position="75"/>
        <end position="106"/>
    </location>
</feature>
<feature type="compositionally biased region" description="Basic and acidic residues" evidence="1">
    <location>
        <begin position="75"/>
        <end position="86"/>
    </location>
</feature>
<feature type="compositionally biased region" description="Polar residues" evidence="1">
    <location>
        <begin position="88"/>
        <end position="106"/>
    </location>
</feature>
<feature type="region of interest" description="Disordered" evidence="1">
    <location>
        <begin position="1"/>
        <end position="37"/>
    </location>
</feature>
<accession>A0A4Q9Q702</accession>
<protein>
    <submittedName>
        <fullName evidence="2">Uncharacterized protein</fullName>
    </submittedName>
</protein>
<organism evidence="2 3">
    <name type="scientific">Dichomitus squalens</name>
    <dbReference type="NCBI Taxonomy" id="114155"/>
    <lineage>
        <taxon>Eukaryota</taxon>
        <taxon>Fungi</taxon>
        <taxon>Dikarya</taxon>
        <taxon>Basidiomycota</taxon>
        <taxon>Agaricomycotina</taxon>
        <taxon>Agaricomycetes</taxon>
        <taxon>Polyporales</taxon>
        <taxon>Polyporaceae</taxon>
        <taxon>Dichomitus</taxon>
    </lineage>
</organism>
<dbReference type="Proteomes" id="UP000292082">
    <property type="component" value="Unassembled WGS sequence"/>
</dbReference>
<evidence type="ECO:0000256" key="1">
    <source>
        <dbReference type="SAM" id="MobiDB-lite"/>
    </source>
</evidence>
<dbReference type="EMBL" id="ML145092">
    <property type="protein sequence ID" value="TBU62776.1"/>
    <property type="molecule type" value="Genomic_DNA"/>
</dbReference>
<gene>
    <name evidence="2" type="ORF">BD310DRAFT_702433</name>
</gene>
<sequence>MTTERSARVSYRPSRSGTRDSEPTRPNRRPHNGLSAGCPCRHRRSAIWVAGGSHAQAVHSRPLAALHLQHDVVKNSRSAERREMKRVTNPTPGEMNQGSTQLPGIWPTSSDVVPCTPSMRSLNHRWSDIICSRNAKGKIHAVDTGLKLHNNDGGV</sequence>
<proteinExistence type="predicted"/>
<name>A0A4Q9Q702_9APHY</name>